<organism evidence="2 3">
    <name type="scientific">Streptomyces caledonius</name>
    <dbReference type="NCBI Taxonomy" id="3134107"/>
    <lineage>
        <taxon>Bacteria</taxon>
        <taxon>Bacillati</taxon>
        <taxon>Actinomycetota</taxon>
        <taxon>Actinomycetes</taxon>
        <taxon>Kitasatosporales</taxon>
        <taxon>Streptomycetaceae</taxon>
        <taxon>Streptomyces</taxon>
    </lineage>
</organism>
<dbReference type="Pfam" id="PF13556">
    <property type="entry name" value="HTH_30"/>
    <property type="match status" value="1"/>
</dbReference>
<dbReference type="InterPro" id="IPR025736">
    <property type="entry name" value="PucR_C-HTH_dom"/>
</dbReference>
<reference evidence="2 3" key="1">
    <citation type="submission" date="2024-03" db="EMBL/GenBank/DDBJ databases">
        <title>Novel Streptomyces species of biotechnological and ecological value are a feature of Machair soil.</title>
        <authorList>
            <person name="Prole J.R."/>
            <person name="Goodfellow M."/>
            <person name="Allenby N."/>
            <person name="Ward A.C."/>
        </authorList>
    </citation>
    <scope>NUCLEOTIDE SEQUENCE [LARGE SCALE GENOMIC DNA]</scope>
    <source>
        <strain evidence="2 3">MS1.HAVA.3</strain>
    </source>
</reference>
<accession>A0ABU8UD26</accession>
<dbReference type="InterPro" id="IPR042070">
    <property type="entry name" value="PucR_C-HTH_sf"/>
</dbReference>
<comment type="caution">
    <text evidence="2">The sequence shown here is derived from an EMBL/GenBank/DDBJ whole genome shotgun (WGS) entry which is preliminary data.</text>
</comment>
<evidence type="ECO:0000313" key="2">
    <source>
        <dbReference type="EMBL" id="MEJ8645787.1"/>
    </source>
</evidence>
<dbReference type="EMBL" id="JBBKAM010000004">
    <property type="protein sequence ID" value="MEJ8645787.1"/>
    <property type="molecule type" value="Genomic_DNA"/>
</dbReference>
<sequence>MRVGGGRGRGGRPDLDAVLRDPRLTAWARTQLDGLTGPDAPPGARDTVRVWLAHDAQLVPAAAALGVSVPGARKRLTRIEALLERSLLQSPSARHDLWLAHRAEQLAE</sequence>
<dbReference type="Proteomes" id="UP001382904">
    <property type="component" value="Unassembled WGS sequence"/>
</dbReference>
<evidence type="ECO:0000259" key="1">
    <source>
        <dbReference type="Pfam" id="PF13556"/>
    </source>
</evidence>
<name>A0ABU8UD26_9ACTN</name>
<protein>
    <submittedName>
        <fullName evidence="2">Helix-turn-helix domain-containing protein</fullName>
    </submittedName>
</protein>
<gene>
    <name evidence="2" type="ORF">WKI68_40415</name>
</gene>
<dbReference type="Gene3D" id="1.10.10.2840">
    <property type="entry name" value="PucR C-terminal helix-turn-helix domain"/>
    <property type="match status" value="1"/>
</dbReference>
<proteinExistence type="predicted"/>
<feature type="domain" description="PucR C-terminal helix-turn-helix" evidence="1">
    <location>
        <begin position="46"/>
        <end position="103"/>
    </location>
</feature>
<keyword evidence="3" id="KW-1185">Reference proteome</keyword>
<evidence type="ECO:0000313" key="3">
    <source>
        <dbReference type="Proteomes" id="UP001382904"/>
    </source>
</evidence>